<reference evidence="1 2" key="1">
    <citation type="submission" date="2023-07" db="EMBL/GenBank/DDBJ databases">
        <title>Sorghum-associated microbial communities from plants grown in Nebraska, USA.</title>
        <authorList>
            <person name="Schachtman D."/>
        </authorList>
    </citation>
    <scope>NUCLEOTIDE SEQUENCE [LARGE SCALE GENOMIC DNA]</scope>
    <source>
        <strain evidence="1 2">4272</strain>
    </source>
</reference>
<evidence type="ECO:0000313" key="1">
    <source>
        <dbReference type="EMBL" id="MDR7173070.1"/>
    </source>
</evidence>
<dbReference type="EMBL" id="JAVDWW010000020">
    <property type="protein sequence ID" value="MDR7173070.1"/>
    <property type="molecule type" value="Genomic_DNA"/>
</dbReference>
<dbReference type="Proteomes" id="UP001251217">
    <property type="component" value="Unassembled WGS sequence"/>
</dbReference>
<comment type="caution">
    <text evidence="1">The sequence shown here is derived from an EMBL/GenBank/DDBJ whole genome shotgun (WGS) entry which is preliminary data.</text>
</comment>
<evidence type="ECO:0008006" key="3">
    <source>
        <dbReference type="Google" id="ProtNLM"/>
    </source>
</evidence>
<gene>
    <name evidence="1" type="ORF">J2W56_006836</name>
</gene>
<dbReference type="RefSeq" id="WP_310408595.1">
    <property type="nucleotide sequence ID" value="NZ_JAVDWW010000020.1"/>
</dbReference>
<sequence length="258" mass="28847">MAGGEFTAPTKALVAARAGYMCSNPDCNRLLVGPELTEPDVYMKARIGEVAHIFGEKLDSARHDPTMSDRQRAAPENAIFLCPACHRLIDNNGGIGYPATVLAGWRDEHTRKVRRLLTSPRLPLLPRLMRREQNAEVVAHVFDVLADKRSLHEYAELETFLHVVKALAQVRTQLTAALRQLHDDDKLKSEIRAISQAARTFMKNVIVDESGQPAKGFDHAVRHLTVMREEIATIVARLSDTFAVPVPPTLQSQVWRDF</sequence>
<keyword evidence="2" id="KW-1185">Reference proteome</keyword>
<evidence type="ECO:0000313" key="2">
    <source>
        <dbReference type="Proteomes" id="UP001251217"/>
    </source>
</evidence>
<name>A0ABU1XR80_9NOCA</name>
<organism evidence="1 2">
    <name type="scientific">Nocardia kruczakiae</name>
    <dbReference type="NCBI Taxonomy" id="261477"/>
    <lineage>
        <taxon>Bacteria</taxon>
        <taxon>Bacillati</taxon>
        <taxon>Actinomycetota</taxon>
        <taxon>Actinomycetes</taxon>
        <taxon>Mycobacteriales</taxon>
        <taxon>Nocardiaceae</taxon>
        <taxon>Nocardia</taxon>
    </lineage>
</organism>
<proteinExistence type="predicted"/>
<accession>A0ABU1XR80</accession>
<protein>
    <recommendedName>
        <fullName evidence="3">HNH endonuclease</fullName>
    </recommendedName>
</protein>